<evidence type="ECO:0000256" key="1">
    <source>
        <dbReference type="ARBA" id="ARBA00004123"/>
    </source>
</evidence>
<dbReference type="EMBL" id="JQFK01000032">
    <property type="protein sequence ID" value="KGK37631.1"/>
    <property type="molecule type" value="Genomic_DNA"/>
</dbReference>
<dbReference type="Proteomes" id="UP000029867">
    <property type="component" value="Unassembled WGS sequence"/>
</dbReference>
<evidence type="ECO:0000256" key="5">
    <source>
        <dbReference type="ARBA" id="ARBA00022927"/>
    </source>
</evidence>
<comment type="caution">
    <text evidence="9">The sequence shown here is derived from an EMBL/GenBank/DDBJ whole genome shotgun (WGS) entry which is preliminary data.</text>
</comment>
<feature type="domain" description="Importin N-terminal" evidence="8">
    <location>
        <begin position="24"/>
        <end position="94"/>
    </location>
</feature>
<feature type="region of interest" description="Disordered" evidence="7">
    <location>
        <begin position="921"/>
        <end position="946"/>
    </location>
</feature>
<dbReference type="GO" id="GO:0031267">
    <property type="term" value="F:small GTPase binding"/>
    <property type="evidence" value="ECO:0007669"/>
    <property type="project" value="InterPro"/>
</dbReference>
<dbReference type="AlphaFoldDB" id="A0A099P0K8"/>
<comment type="subcellular location">
    <subcellularLocation>
        <location evidence="2">Cytoplasm</location>
    </subcellularLocation>
    <subcellularLocation>
        <location evidence="1">Nucleus</location>
    </subcellularLocation>
</comment>
<evidence type="ECO:0000313" key="9">
    <source>
        <dbReference type="EMBL" id="KGK37631.1"/>
    </source>
</evidence>
<dbReference type="InterPro" id="IPR011989">
    <property type="entry name" value="ARM-like"/>
</dbReference>
<evidence type="ECO:0000313" key="10">
    <source>
        <dbReference type="Proteomes" id="UP000029867"/>
    </source>
</evidence>
<proteinExistence type="predicted"/>
<dbReference type="SUPFAM" id="SSF48371">
    <property type="entry name" value="ARM repeat"/>
    <property type="match status" value="1"/>
</dbReference>
<dbReference type="GO" id="GO:0061608">
    <property type="term" value="F:nuclear import signal receptor activity"/>
    <property type="evidence" value="ECO:0007669"/>
    <property type="project" value="EnsemblFungi"/>
</dbReference>
<sequence length="1024" mass="117562">MNVEQLHHCFFGSLQADPNVRRQAEAQLNELSHQVGFLAACLDILSTPDVQPIVKQSCSIYFKNVILKNWTVGTLIDNDERPIIRERLLISIVKLDKILRNQLLPALSLIIKFDYPSTWPNLLDHILNLINNSNSDINSLYIGIYSFTELCRIYRWKHNSDRQAVLDPIISNFFPSLISLGTHLLEDTTSRGSYEASEILKLIIKCYKFVTYLDFPEQLRNGQPLIDWITFHVKVITGDFSGNAPEGWFKAQKWAYHNLYRLFQRYGTKTLTSKFQYDEFRANFKANVLPQLINVYMGNLEKWTSGNKIISDASLYHLIQLFEQALLKKDTFKLVEPHFNFIIVTLSFRIFNPKDEELELFEDEPEEYIHRIFEIVEGNTGEDSLHSFLFTLVEKRADYLVPMFQFIGEKFTELAQHDTVEAARAKEALMKFISPISYKLSQPNNPIFNEVEPFLNNFIIPNFQSNHQFLKARVNNLVSKFDNLEIRDVKTVENLFNGIMSSFLDESSQLPVQIQAALAIQAFIINDAFKNSLDNYVLKLMERLMELSNKFDSDILPAVMQELVESFPDKLEPFADQLMEQLCIKLTSLLKSIGEMSNSLEDYDDFDNMANDKTSTALGILNTMITILLYFENSVDIISKLEVYYSQVIKLIFEDKIEDFYAEAGELIENTLFLTRKVSPLMWSLLPQFVQCLLNDEDITLYLEDSLPALKNYLIFGASTIQENVHVQELYYRIILNVFEMDFDEGDVGFSDLVHISDLATTFVLSLNSSIAGKYVPSLINYSSKFLIDINDTLKEKGKPFRIAVLDNIIASLVIDPNSTLKTLIESNQIENFMANWFNSTDDLKRVFDIKLSILGYISLLSIDLQSIDSMGLSRALNTCGMNLTKLFIIIPQAIKDLEKKRSEYADKSWENELTYNINQVNDDDDDVTANAGQTPLGGVDGEDDEEQDYSNFFTGENKFSFESDEELQEDPYSNTSLDNINIFSQFKSFILGVQNNEGDKYGHIFGQLTDSDKEMLTSILNSI</sequence>
<dbReference type="Pfam" id="PF03810">
    <property type="entry name" value="IBN_N"/>
    <property type="match status" value="1"/>
</dbReference>
<keyword evidence="6" id="KW-0539">Nucleus</keyword>
<accession>A0A099P0K8</accession>
<dbReference type="PROSITE" id="PS50166">
    <property type="entry name" value="IMPORTIN_B_NT"/>
    <property type="match status" value="1"/>
</dbReference>
<keyword evidence="4" id="KW-0963">Cytoplasm</keyword>
<evidence type="ECO:0000256" key="2">
    <source>
        <dbReference type="ARBA" id="ARBA00004496"/>
    </source>
</evidence>
<evidence type="ECO:0000256" key="6">
    <source>
        <dbReference type="ARBA" id="ARBA00023242"/>
    </source>
</evidence>
<dbReference type="Gene3D" id="1.25.10.10">
    <property type="entry name" value="Leucine-rich Repeat Variant"/>
    <property type="match status" value="1"/>
</dbReference>
<dbReference type="VEuPathDB" id="FungiDB:C5L36_0C00580"/>
<gene>
    <name evidence="9" type="ORF">JL09_g3182</name>
</gene>
<dbReference type="HOGENOM" id="CLU_004196_0_0_1"/>
<evidence type="ECO:0000256" key="3">
    <source>
        <dbReference type="ARBA" id="ARBA00022448"/>
    </source>
</evidence>
<dbReference type="PANTHER" id="PTHR10997:SF18">
    <property type="entry name" value="D-IMPORTIN 7_RANBP7"/>
    <property type="match status" value="1"/>
</dbReference>
<keyword evidence="5" id="KW-0653">Protein transport</keyword>
<reference evidence="10" key="1">
    <citation type="journal article" date="2014" name="Microb. Cell Fact.">
        <title>Exploiting Issatchenkia orientalis SD108 for succinic acid production.</title>
        <authorList>
            <person name="Xiao H."/>
            <person name="Shao Z."/>
            <person name="Jiang Y."/>
            <person name="Dole S."/>
            <person name="Zhao H."/>
        </authorList>
    </citation>
    <scope>NUCLEOTIDE SEQUENCE [LARGE SCALE GENOMIC DNA]</scope>
    <source>
        <strain evidence="10">SD108</strain>
    </source>
</reference>
<dbReference type="PANTHER" id="PTHR10997">
    <property type="entry name" value="IMPORTIN-7, 8, 11"/>
    <property type="match status" value="1"/>
</dbReference>
<dbReference type="Pfam" id="PF08389">
    <property type="entry name" value="Xpo1"/>
    <property type="match status" value="1"/>
</dbReference>
<dbReference type="GO" id="GO:0005635">
    <property type="term" value="C:nuclear envelope"/>
    <property type="evidence" value="ECO:0007669"/>
    <property type="project" value="TreeGrafter"/>
</dbReference>
<evidence type="ECO:0000259" key="8">
    <source>
        <dbReference type="PROSITE" id="PS50166"/>
    </source>
</evidence>
<dbReference type="InterPro" id="IPR016024">
    <property type="entry name" value="ARM-type_fold"/>
</dbReference>
<dbReference type="InterPro" id="IPR001494">
    <property type="entry name" value="Importin-beta_N"/>
</dbReference>
<dbReference type="SMART" id="SM00913">
    <property type="entry name" value="IBN_N"/>
    <property type="match status" value="1"/>
</dbReference>
<keyword evidence="3" id="KW-0813">Transport</keyword>
<evidence type="ECO:0000256" key="7">
    <source>
        <dbReference type="SAM" id="MobiDB-lite"/>
    </source>
</evidence>
<protein>
    <recommendedName>
        <fullName evidence="8">Importin N-terminal domain-containing protein</fullName>
    </recommendedName>
</protein>
<dbReference type="InterPro" id="IPR013598">
    <property type="entry name" value="Exportin-1/Importin-b-like"/>
</dbReference>
<dbReference type="GO" id="GO:0005829">
    <property type="term" value="C:cytosol"/>
    <property type="evidence" value="ECO:0007669"/>
    <property type="project" value="TreeGrafter"/>
</dbReference>
<dbReference type="GO" id="GO:0006606">
    <property type="term" value="P:protein import into nucleus"/>
    <property type="evidence" value="ECO:0007669"/>
    <property type="project" value="EnsemblFungi"/>
</dbReference>
<evidence type="ECO:0000256" key="4">
    <source>
        <dbReference type="ARBA" id="ARBA00022490"/>
    </source>
</evidence>
<dbReference type="eggNOG" id="KOG1991">
    <property type="taxonomic scope" value="Eukaryota"/>
</dbReference>
<name>A0A099P0K8_PICKU</name>
<organism evidence="9 10">
    <name type="scientific">Pichia kudriavzevii</name>
    <name type="common">Yeast</name>
    <name type="synonym">Issatchenkia orientalis</name>
    <dbReference type="NCBI Taxonomy" id="4909"/>
    <lineage>
        <taxon>Eukaryota</taxon>
        <taxon>Fungi</taxon>
        <taxon>Dikarya</taxon>
        <taxon>Ascomycota</taxon>
        <taxon>Saccharomycotina</taxon>
        <taxon>Pichiomycetes</taxon>
        <taxon>Pichiales</taxon>
        <taxon>Pichiaceae</taxon>
        <taxon>Pichia</taxon>
    </lineage>
</organism>